<feature type="signal peptide" evidence="2">
    <location>
        <begin position="1"/>
        <end position="21"/>
    </location>
</feature>
<protein>
    <submittedName>
        <fullName evidence="3">Uncharacterized protein</fullName>
    </submittedName>
</protein>
<accession>A0A210PJ28</accession>
<feature type="region of interest" description="Disordered" evidence="1">
    <location>
        <begin position="135"/>
        <end position="169"/>
    </location>
</feature>
<feature type="chain" id="PRO_5012351968" evidence="2">
    <location>
        <begin position="22"/>
        <end position="265"/>
    </location>
</feature>
<feature type="region of interest" description="Disordered" evidence="1">
    <location>
        <begin position="63"/>
        <end position="95"/>
    </location>
</feature>
<feature type="compositionally biased region" description="Basic and acidic residues" evidence="1">
    <location>
        <begin position="84"/>
        <end position="95"/>
    </location>
</feature>
<evidence type="ECO:0000256" key="2">
    <source>
        <dbReference type="SAM" id="SignalP"/>
    </source>
</evidence>
<comment type="caution">
    <text evidence="3">The sequence shown here is derived from an EMBL/GenBank/DDBJ whole genome shotgun (WGS) entry which is preliminary data.</text>
</comment>
<name>A0A210PJ28_MIZYE</name>
<dbReference type="OrthoDB" id="6131294at2759"/>
<evidence type="ECO:0000256" key="1">
    <source>
        <dbReference type="SAM" id="MobiDB-lite"/>
    </source>
</evidence>
<keyword evidence="4" id="KW-1185">Reference proteome</keyword>
<dbReference type="EMBL" id="NEDP02076596">
    <property type="protein sequence ID" value="OWF36499.1"/>
    <property type="molecule type" value="Genomic_DNA"/>
</dbReference>
<reference evidence="3 4" key="1">
    <citation type="journal article" date="2017" name="Nat. Ecol. Evol.">
        <title>Scallop genome provides insights into evolution of bilaterian karyotype and development.</title>
        <authorList>
            <person name="Wang S."/>
            <person name="Zhang J."/>
            <person name="Jiao W."/>
            <person name="Li J."/>
            <person name="Xun X."/>
            <person name="Sun Y."/>
            <person name="Guo X."/>
            <person name="Huan P."/>
            <person name="Dong B."/>
            <person name="Zhang L."/>
            <person name="Hu X."/>
            <person name="Sun X."/>
            <person name="Wang J."/>
            <person name="Zhao C."/>
            <person name="Wang Y."/>
            <person name="Wang D."/>
            <person name="Huang X."/>
            <person name="Wang R."/>
            <person name="Lv J."/>
            <person name="Li Y."/>
            <person name="Zhang Z."/>
            <person name="Liu B."/>
            <person name="Lu W."/>
            <person name="Hui Y."/>
            <person name="Liang J."/>
            <person name="Zhou Z."/>
            <person name="Hou R."/>
            <person name="Li X."/>
            <person name="Liu Y."/>
            <person name="Li H."/>
            <person name="Ning X."/>
            <person name="Lin Y."/>
            <person name="Zhao L."/>
            <person name="Xing Q."/>
            <person name="Dou J."/>
            <person name="Li Y."/>
            <person name="Mao J."/>
            <person name="Guo H."/>
            <person name="Dou H."/>
            <person name="Li T."/>
            <person name="Mu C."/>
            <person name="Jiang W."/>
            <person name="Fu Q."/>
            <person name="Fu X."/>
            <person name="Miao Y."/>
            <person name="Liu J."/>
            <person name="Yu Q."/>
            <person name="Li R."/>
            <person name="Liao H."/>
            <person name="Li X."/>
            <person name="Kong Y."/>
            <person name="Jiang Z."/>
            <person name="Chourrout D."/>
            <person name="Li R."/>
            <person name="Bao Z."/>
        </authorList>
    </citation>
    <scope>NUCLEOTIDE SEQUENCE [LARGE SCALE GENOMIC DNA]</scope>
    <source>
        <strain evidence="3 4">PY_sf001</strain>
    </source>
</reference>
<organism evidence="3 4">
    <name type="scientific">Mizuhopecten yessoensis</name>
    <name type="common">Japanese scallop</name>
    <name type="synonym">Patinopecten yessoensis</name>
    <dbReference type="NCBI Taxonomy" id="6573"/>
    <lineage>
        <taxon>Eukaryota</taxon>
        <taxon>Metazoa</taxon>
        <taxon>Spiralia</taxon>
        <taxon>Lophotrochozoa</taxon>
        <taxon>Mollusca</taxon>
        <taxon>Bivalvia</taxon>
        <taxon>Autobranchia</taxon>
        <taxon>Pteriomorphia</taxon>
        <taxon>Pectinida</taxon>
        <taxon>Pectinoidea</taxon>
        <taxon>Pectinidae</taxon>
        <taxon>Mizuhopecten</taxon>
    </lineage>
</organism>
<evidence type="ECO:0000313" key="4">
    <source>
        <dbReference type="Proteomes" id="UP000242188"/>
    </source>
</evidence>
<gene>
    <name evidence="3" type="ORF">KP79_PYT23122</name>
</gene>
<proteinExistence type="predicted"/>
<sequence>MDVQFACLLLSVVCMVGLGASAPAVDTAAAAETSSSNKIQNFESKLSKLRSLLTDIAKSSEVNNKQNVAEKKSAESKTMSEANMSHDRDEKSDRRLKLSGDSTMTAGLAGLQGKTLEALELALQTLKDQQLHQYEQRTTGRHNVDMGTFRDEPIPDSGNKKGSHSSQDSDVIELAKLLTAAKSSGHNSEVNSEGYRQPKEGRFGLLRGEAMRLVEDKLLGDVELALENGLTLDEIMQDLERQEDKARARDLLGKLEERMAQQYRD</sequence>
<keyword evidence="2" id="KW-0732">Signal</keyword>
<dbReference type="AlphaFoldDB" id="A0A210PJ28"/>
<dbReference type="Proteomes" id="UP000242188">
    <property type="component" value="Unassembled WGS sequence"/>
</dbReference>
<feature type="compositionally biased region" description="Basic and acidic residues" evidence="1">
    <location>
        <begin position="142"/>
        <end position="153"/>
    </location>
</feature>
<evidence type="ECO:0000313" key="3">
    <source>
        <dbReference type="EMBL" id="OWF36499.1"/>
    </source>
</evidence>